<dbReference type="EMBL" id="ML978712">
    <property type="protein sequence ID" value="KAF2091019.1"/>
    <property type="molecule type" value="Genomic_DNA"/>
</dbReference>
<organism evidence="2 3">
    <name type="scientific">Saccharata proteae CBS 121410</name>
    <dbReference type="NCBI Taxonomy" id="1314787"/>
    <lineage>
        <taxon>Eukaryota</taxon>
        <taxon>Fungi</taxon>
        <taxon>Dikarya</taxon>
        <taxon>Ascomycota</taxon>
        <taxon>Pezizomycotina</taxon>
        <taxon>Dothideomycetes</taxon>
        <taxon>Dothideomycetes incertae sedis</taxon>
        <taxon>Botryosphaeriales</taxon>
        <taxon>Saccharataceae</taxon>
        <taxon>Saccharata</taxon>
    </lineage>
</organism>
<proteinExistence type="predicted"/>
<reference evidence="2" key="1">
    <citation type="journal article" date="2020" name="Stud. Mycol.">
        <title>101 Dothideomycetes genomes: a test case for predicting lifestyles and emergence of pathogens.</title>
        <authorList>
            <person name="Haridas S."/>
            <person name="Albert R."/>
            <person name="Binder M."/>
            <person name="Bloem J."/>
            <person name="Labutti K."/>
            <person name="Salamov A."/>
            <person name="Andreopoulos B."/>
            <person name="Baker S."/>
            <person name="Barry K."/>
            <person name="Bills G."/>
            <person name="Bluhm B."/>
            <person name="Cannon C."/>
            <person name="Castanera R."/>
            <person name="Culley D."/>
            <person name="Daum C."/>
            <person name="Ezra D."/>
            <person name="Gonzalez J."/>
            <person name="Henrissat B."/>
            <person name="Kuo A."/>
            <person name="Liang C."/>
            <person name="Lipzen A."/>
            <person name="Lutzoni F."/>
            <person name="Magnuson J."/>
            <person name="Mondo S."/>
            <person name="Nolan M."/>
            <person name="Ohm R."/>
            <person name="Pangilinan J."/>
            <person name="Park H.-J."/>
            <person name="Ramirez L."/>
            <person name="Alfaro M."/>
            <person name="Sun H."/>
            <person name="Tritt A."/>
            <person name="Yoshinaga Y."/>
            <person name="Zwiers L.-H."/>
            <person name="Turgeon B."/>
            <person name="Goodwin S."/>
            <person name="Spatafora J."/>
            <person name="Crous P."/>
            <person name="Grigoriev I."/>
        </authorList>
    </citation>
    <scope>NUCLEOTIDE SEQUENCE</scope>
    <source>
        <strain evidence="2">CBS 121410</strain>
    </source>
</reference>
<dbReference type="InterPro" id="IPR052988">
    <property type="entry name" value="Oryzine_lactonohydrolase"/>
</dbReference>
<dbReference type="AlphaFoldDB" id="A0A9P4I040"/>
<dbReference type="Proteomes" id="UP000799776">
    <property type="component" value="Unassembled WGS sequence"/>
</dbReference>
<accession>A0A9P4I040</accession>
<comment type="caution">
    <text evidence="2">The sequence shown here is derived from an EMBL/GenBank/DDBJ whole genome shotgun (WGS) entry which is preliminary data.</text>
</comment>
<gene>
    <name evidence="2" type="ORF">K490DRAFT_33676</name>
</gene>
<evidence type="ECO:0000259" key="1">
    <source>
        <dbReference type="Pfam" id="PF08450"/>
    </source>
</evidence>
<dbReference type="PANTHER" id="PTHR47064">
    <property type="entry name" value="PUTATIVE (AFU_ORTHOLOGUE AFUA_1G08990)-RELATED"/>
    <property type="match status" value="1"/>
</dbReference>
<dbReference type="PANTHER" id="PTHR47064:SF2">
    <property type="entry name" value="SMP-30_GLUCONOLACTONASE_LRE-LIKE REGION DOMAIN-CONTAINING PROTEIN-RELATED"/>
    <property type="match status" value="1"/>
</dbReference>
<feature type="domain" description="SMP-30/Gluconolactonase/LRE-like region" evidence="1">
    <location>
        <begin position="145"/>
        <end position="326"/>
    </location>
</feature>
<dbReference type="SUPFAM" id="SSF63829">
    <property type="entry name" value="Calcium-dependent phosphotriesterase"/>
    <property type="match status" value="1"/>
</dbReference>
<evidence type="ECO:0000313" key="3">
    <source>
        <dbReference type="Proteomes" id="UP000799776"/>
    </source>
</evidence>
<dbReference type="Gene3D" id="2.120.10.30">
    <property type="entry name" value="TolB, C-terminal domain"/>
    <property type="match status" value="1"/>
</dbReference>
<keyword evidence="3" id="KW-1185">Reference proteome</keyword>
<protein>
    <submittedName>
        <fullName evidence="2">Calcium-dependent phosphotriesterase</fullName>
    </submittedName>
</protein>
<dbReference type="InterPro" id="IPR011042">
    <property type="entry name" value="6-blade_b-propeller_TolB-like"/>
</dbReference>
<sequence>MFVNVDLLSLATNANYFLGLAATNASTPSISFLTYNSAFMTDVLGSNASARLLHNFTDQQPFHEAGVYNHATNKMYITSNYDSLSNPINITILDMSDYSISQTRYANLAEPNGGTSYHPPGSDASTYPPQVLYCDEGDFDQYSQLISVDPTTNVSTPILTSFLGRNFSSINDARQHPVTGDLWFTDADYGYFQFFRPAPTIPKQVYRFNPSTGEIQVVATDFVQSNGLEFSPDGKVLYVTDTGAQEYSANMTRPATIYAYDVDAKFGTLGARRVFAYVDNGFPDGIHTDTDGNVWAGCGDGVHVWSPEGVLLGKVYTGETANNFAFAPGKVFVFTNHRLWVMENVKAVGREVCKDFGECC</sequence>
<evidence type="ECO:0000313" key="2">
    <source>
        <dbReference type="EMBL" id="KAF2091019.1"/>
    </source>
</evidence>
<name>A0A9P4I040_9PEZI</name>
<dbReference type="InterPro" id="IPR013658">
    <property type="entry name" value="SGL"/>
</dbReference>
<dbReference type="OrthoDB" id="423498at2759"/>
<dbReference type="Pfam" id="PF08450">
    <property type="entry name" value="SGL"/>
    <property type="match status" value="1"/>
</dbReference>